<reference evidence="1" key="1">
    <citation type="journal article" date="2015" name="Genome Biol. Evol.">
        <title>Organellar Genomes of White Spruce (Picea glauca): Assembly and Annotation.</title>
        <authorList>
            <person name="Jackman S.D."/>
            <person name="Warren R.L."/>
            <person name="Gibb E.A."/>
            <person name="Vandervalk B.P."/>
            <person name="Mohamadi H."/>
            <person name="Chu J."/>
            <person name="Raymond A."/>
            <person name="Pleasance S."/>
            <person name="Coope R."/>
            <person name="Wildung M.R."/>
            <person name="Ritland C.E."/>
            <person name="Bousquet J."/>
            <person name="Jones S.J."/>
            <person name="Bohlmann J."/>
            <person name="Birol I."/>
        </authorList>
    </citation>
    <scope>NUCLEOTIDE SEQUENCE [LARGE SCALE GENOMIC DNA]</scope>
    <source>
        <tissue evidence="1">Flushing bud</tissue>
    </source>
</reference>
<protein>
    <submittedName>
        <fullName evidence="1">Uncharacterized protein</fullName>
    </submittedName>
</protein>
<sequence>MVRIARKSYLLCDVWSNYSSIKRVNGFESYYCAAKLIPPIHIYQMGLDSPSLILWFFLASLPVSPRVL</sequence>
<proteinExistence type="predicted"/>
<evidence type="ECO:0000313" key="1">
    <source>
        <dbReference type="EMBL" id="KUM45340.1"/>
    </source>
</evidence>
<dbReference type="EMBL" id="LKAM01000020">
    <property type="protein sequence ID" value="KUM45340.1"/>
    <property type="molecule type" value="Genomic_DNA"/>
</dbReference>
<organism evidence="1">
    <name type="scientific">Picea glauca</name>
    <name type="common">White spruce</name>
    <name type="synonym">Pinus glauca</name>
    <dbReference type="NCBI Taxonomy" id="3330"/>
    <lineage>
        <taxon>Eukaryota</taxon>
        <taxon>Viridiplantae</taxon>
        <taxon>Streptophyta</taxon>
        <taxon>Embryophyta</taxon>
        <taxon>Tracheophyta</taxon>
        <taxon>Spermatophyta</taxon>
        <taxon>Pinopsida</taxon>
        <taxon>Pinidae</taxon>
        <taxon>Conifers I</taxon>
        <taxon>Pinales</taxon>
        <taxon>Pinaceae</taxon>
        <taxon>Picea</taxon>
    </lineage>
</organism>
<gene>
    <name evidence="1" type="ORF">ABT39_MTgene3413</name>
</gene>
<name>A0A101LTZ9_PICGL</name>
<keyword evidence="1" id="KW-0496">Mitochondrion</keyword>
<dbReference type="AlphaFoldDB" id="A0A101LTZ9"/>
<accession>A0A101LTZ9</accession>
<comment type="caution">
    <text evidence="1">The sequence shown here is derived from an EMBL/GenBank/DDBJ whole genome shotgun (WGS) entry which is preliminary data.</text>
</comment>
<geneLocation type="mitochondrion" evidence="1"/>